<keyword evidence="1" id="KW-1133">Transmembrane helix</keyword>
<organism evidence="2">
    <name type="scientific">marine metagenome</name>
    <dbReference type="NCBI Taxonomy" id="408172"/>
    <lineage>
        <taxon>unclassified sequences</taxon>
        <taxon>metagenomes</taxon>
        <taxon>ecological metagenomes</taxon>
    </lineage>
</organism>
<keyword evidence="1" id="KW-0812">Transmembrane</keyword>
<name>A0A382AUH0_9ZZZZ</name>
<evidence type="ECO:0000313" key="2">
    <source>
        <dbReference type="EMBL" id="SVB05089.1"/>
    </source>
</evidence>
<accession>A0A382AUH0</accession>
<proteinExistence type="predicted"/>
<feature type="transmembrane region" description="Helical" evidence="1">
    <location>
        <begin position="50"/>
        <end position="68"/>
    </location>
</feature>
<sequence>MNWLEEKEGKTRTMDTKHFIVELQNFKISYYCWWWGKDLSLRPLGYKTNGIIAIFIIYVNMLELLMSFKITNSIPLKLLYAISQSLQPGKTDIPWNCVIATFF</sequence>
<gene>
    <name evidence="2" type="ORF">METZ01_LOCUS157943</name>
</gene>
<protein>
    <submittedName>
        <fullName evidence="2">Uncharacterized protein</fullName>
    </submittedName>
</protein>
<reference evidence="2" key="1">
    <citation type="submission" date="2018-05" db="EMBL/GenBank/DDBJ databases">
        <authorList>
            <person name="Lanie J.A."/>
            <person name="Ng W.-L."/>
            <person name="Kazmierczak K.M."/>
            <person name="Andrzejewski T.M."/>
            <person name="Davidsen T.M."/>
            <person name="Wayne K.J."/>
            <person name="Tettelin H."/>
            <person name="Glass J.I."/>
            <person name="Rusch D."/>
            <person name="Podicherti R."/>
            <person name="Tsui H.-C.T."/>
            <person name="Winkler M.E."/>
        </authorList>
    </citation>
    <scope>NUCLEOTIDE SEQUENCE</scope>
</reference>
<dbReference type="AlphaFoldDB" id="A0A382AUH0"/>
<dbReference type="EMBL" id="UINC01026865">
    <property type="protein sequence ID" value="SVB05089.1"/>
    <property type="molecule type" value="Genomic_DNA"/>
</dbReference>
<evidence type="ECO:0000256" key="1">
    <source>
        <dbReference type="SAM" id="Phobius"/>
    </source>
</evidence>
<keyword evidence="1" id="KW-0472">Membrane</keyword>